<dbReference type="PROSITE" id="PS50893">
    <property type="entry name" value="ABC_TRANSPORTER_2"/>
    <property type="match status" value="1"/>
</dbReference>
<evidence type="ECO:0000256" key="1">
    <source>
        <dbReference type="ARBA" id="ARBA00005417"/>
    </source>
</evidence>
<protein>
    <submittedName>
        <fullName evidence="8">Branched-chain amino acid transporter ATP-binding protein</fullName>
    </submittedName>
</protein>
<keyword evidence="5 8" id="KW-0067">ATP-binding</keyword>
<dbReference type="InterPro" id="IPR003439">
    <property type="entry name" value="ABC_transporter-like_ATP-bd"/>
</dbReference>
<dbReference type="AlphaFoldDB" id="U5N4P7"/>
<dbReference type="PROSITE" id="PS00211">
    <property type="entry name" value="ABC_TRANSPORTER_1"/>
    <property type="match status" value="1"/>
</dbReference>
<evidence type="ECO:0000256" key="5">
    <source>
        <dbReference type="ARBA" id="ARBA00022840"/>
    </source>
</evidence>
<evidence type="ECO:0000256" key="2">
    <source>
        <dbReference type="ARBA" id="ARBA00022448"/>
    </source>
</evidence>
<keyword evidence="4" id="KW-0547">Nucleotide-binding</keyword>
<keyword evidence="3" id="KW-1003">Cell membrane</keyword>
<keyword evidence="2" id="KW-0813">Transport</keyword>
<dbReference type="HOGENOM" id="CLU_000604_1_2_4"/>
<evidence type="ECO:0000256" key="6">
    <source>
        <dbReference type="ARBA" id="ARBA00022970"/>
    </source>
</evidence>
<dbReference type="GO" id="GO:0005524">
    <property type="term" value="F:ATP binding"/>
    <property type="evidence" value="ECO:0007669"/>
    <property type="project" value="UniProtKB-KW"/>
</dbReference>
<feature type="domain" description="ABC transporter" evidence="7">
    <location>
        <begin position="2"/>
        <end position="233"/>
    </location>
</feature>
<keyword evidence="9" id="KW-1185">Reference proteome</keyword>
<dbReference type="STRING" id="946483.Cenrod_0106"/>
<keyword evidence="3" id="KW-0472">Membrane</keyword>
<dbReference type="Pfam" id="PF00005">
    <property type="entry name" value="ABC_tran"/>
    <property type="match status" value="1"/>
</dbReference>
<dbReference type="InterPro" id="IPR027417">
    <property type="entry name" value="P-loop_NTPase"/>
</dbReference>
<comment type="similarity">
    <text evidence="1">Belongs to the ABC transporter superfamily.</text>
</comment>
<dbReference type="Proteomes" id="UP000017184">
    <property type="component" value="Chromosome"/>
</dbReference>
<dbReference type="PATRIC" id="fig|946483.4.peg.104"/>
<evidence type="ECO:0000313" key="8">
    <source>
        <dbReference type="EMBL" id="AGX86240.1"/>
    </source>
</evidence>
<dbReference type="GO" id="GO:0015807">
    <property type="term" value="P:L-amino acid transport"/>
    <property type="evidence" value="ECO:0007669"/>
    <property type="project" value="TreeGrafter"/>
</dbReference>
<dbReference type="PANTHER" id="PTHR43820:SF4">
    <property type="entry name" value="HIGH-AFFINITY BRANCHED-CHAIN AMINO ACID TRANSPORT ATP-BINDING PROTEIN LIVF"/>
    <property type="match status" value="1"/>
</dbReference>
<dbReference type="KEGG" id="cbx:Cenrod_0106"/>
<reference evidence="8 9" key="1">
    <citation type="journal article" date="2013" name="Genome Biol.">
        <title>Genomic analysis reveals key aspects of prokaryotic symbiosis in the phototrophic consortium "Chlorochromatium aggregatum".</title>
        <authorList>
            <person name="Liu Z."/>
            <person name="Muller J."/>
            <person name="Li T."/>
            <person name="Alvey R.M."/>
            <person name="Vogl K."/>
            <person name="Frigaard N.U."/>
            <person name="Rockwell N.C."/>
            <person name="Boyd E.S."/>
            <person name="Tomsho L.P."/>
            <person name="Schuster S.C."/>
            <person name="Henke P."/>
            <person name="Rohde M."/>
            <person name="Overmann J."/>
            <person name="Bryant D.A."/>
        </authorList>
    </citation>
    <scope>NUCLEOTIDE SEQUENCE [LARGE SCALE GENOMIC DNA]</scope>
    <source>
        <strain evidence="8">CR</strain>
    </source>
</reference>
<evidence type="ECO:0000256" key="4">
    <source>
        <dbReference type="ARBA" id="ARBA00022741"/>
    </source>
</evidence>
<dbReference type="SUPFAM" id="SSF52540">
    <property type="entry name" value="P-loop containing nucleoside triphosphate hydrolases"/>
    <property type="match status" value="1"/>
</dbReference>
<dbReference type="GO" id="GO:0016887">
    <property type="term" value="F:ATP hydrolysis activity"/>
    <property type="evidence" value="ECO:0007669"/>
    <property type="project" value="InterPro"/>
</dbReference>
<dbReference type="eggNOG" id="COG0410">
    <property type="taxonomic scope" value="Bacteria"/>
</dbReference>
<dbReference type="InterPro" id="IPR017871">
    <property type="entry name" value="ABC_transporter-like_CS"/>
</dbReference>
<dbReference type="Gene3D" id="3.40.50.300">
    <property type="entry name" value="P-loop containing nucleotide triphosphate hydrolases"/>
    <property type="match status" value="1"/>
</dbReference>
<dbReference type="InterPro" id="IPR003593">
    <property type="entry name" value="AAA+_ATPase"/>
</dbReference>
<evidence type="ECO:0000313" key="9">
    <source>
        <dbReference type="Proteomes" id="UP000017184"/>
    </source>
</evidence>
<proteinExistence type="inferred from homology"/>
<sequence length="233" mass="25350">MLEARSLHIGYGATPVVHGIDFTVQAGELVCLIGANGAGKSTVMRALTGQLPISAGELLYRGRSLRDFAPWELIREGLALVPEGRGVFTRMTVLENLYLGAYTRNDDGVEGDIDQVFHTFPLLRERARQLAGTLSGGERQMLAVGRALMARPQVLLLDEPSMGLSPRMADTMFEVLRELHAKPATILLVEQNARRALSIADRGYVMECGKLPLTGTAQELLHDPAVQRAYLGG</sequence>
<name>U5N4P7_9BURK</name>
<dbReference type="SMART" id="SM00382">
    <property type="entry name" value="AAA"/>
    <property type="match status" value="1"/>
</dbReference>
<keyword evidence="6" id="KW-0029">Amino-acid transport</keyword>
<evidence type="ECO:0000259" key="7">
    <source>
        <dbReference type="PROSITE" id="PS50893"/>
    </source>
</evidence>
<organism evidence="8 9">
    <name type="scientific">Candidatus Symbiobacter mobilis CR</name>
    <dbReference type="NCBI Taxonomy" id="946483"/>
    <lineage>
        <taxon>Bacteria</taxon>
        <taxon>Pseudomonadati</taxon>
        <taxon>Pseudomonadota</taxon>
        <taxon>Betaproteobacteria</taxon>
        <taxon>Burkholderiales</taxon>
        <taxon>Comamonadaceae</taxon>
    </lineage>
</organism>
<dbReference type="GO" id="GO:0015658">
    <property type="term" value="F:branched-chain amino acid transmembrane transporter activity"/>
    <property type="evidence" value="ECO:0007669"/>
    <property type="project" value="TreeGrafter"/>
</dbReference>
<accession>U5N4P7</accession>
<dbReference type="InterPro" id="IPR052156">
    <property type="entry name" value="BCAA_Transport_ATP-bd_LivF"/>
</dbReference>
<dbReference type="PANTHER" id="PTHR43820">
    <property type="entry name" value="HIGH-AFFINITY BRANCHED-CHAIN AMINO ACID TRANSPORT ATP-BINDING PROTEIN LIVF"/>
    <property type="match status" value="1"/>
</dbReference>
<dbReference type="CDD" id="cd03224">
    <property type="entry name" value="ABC_TM1139_LivF_branched"/>
    <property type="match status" value="1"/>
</dbReference>
<evidence type="ECO:0000256" key="3">
    <source>
        <dbReference type="ARBA" id="ARBA00022475"/>
    </source>
</evidence>
<gene>
    <name evidence="8" type="primary">livF-1</name>
    <name evidence="8" type="ORF">Cenrod_0106</name>
</gene>
<dbReference type="EMBL" id="CP004885">
    <property type="protein sequence ID" value="AGX86240.1"/>
    <property type="molecule type" value="Genomic_DNA"/>
</dbReference>